<dbReference type="PANTHER" id="PTHR30480:SF16">
    <property type="entry name" value="GLYCOSIDE HYDROLASE FAMILY 3 DOMAIN PROTEIN"/>
    <property type="match status" value="1"/>
</dbReference>
<comment type="caution">
    <text evidence="5">The sequence shown here is derived from an EMBL/GenBank/DDBJ whole genome shotgun (WGS) entry which is preliminary data.</text>
</comment>
<comment type="similarity">
    <text evidence="1">Belongs to the glycosyl hydrolase 3 family.</text>
</comment>
<evidence type="ECO:0000259" key="4">
    <source>
        <dbReference type="Pfam" id="PF00933"/>
    </source>
</evidence>
<dbReference type="Gene3D" id="3.40.50.1700">
    <property type="entry name" value="Glycoside hydrolase family 3 C-terminal domain"/>
    <property type="match status" value="1"/>
</dbReference>
<dbReference type="AlphaFoldDB" id="A0A847UG60"/>
<sequence length="528" mass="56468">MSLPDVAELDLATKVGQLFVVGFEGPEPTDDLRELLTDYRCGNVIYFSRNIDSPEQVAELSRELQTIATETEPEIPLFVTADQEGGVVSRTDWGTEPPSQMSIGAGRDADLARSVGGAVGAELASIGVNFDLTPVLDVNNNPDNPVIGVRSFGEEPELVGDLGAAMADGMQAEGVLACGKHFPGHGDTSADSHHSLPVVDHDRERLDAVELAPFRRAIDDGIDAIMTTHVSFPTITGDDELPATVSRDVQTGLLREELGFDGLVVTDGMEMNAIADEMGTPEGCVQAVEAGCDILLVCHTPEVQKAAVDAVVDAVESGRIDESRIDDAVERILDYKERREVGEETPSLDRWEATSERSRDVGREVAAAGITVPRDRNETIPFDTGRPLHLVGFPGGRASPAEDDRYEPTLVADALEAGGFDVELHVVETADALPSFEGDEQVVLATYNAAGDDEQVRAVEQLDEAVDAFAALVVRNPYDLARFPDVSTAVSTYDYTPATLSVTGEILAGQRRATGRLPVTIAGFEAED</sequence>
<dbReference type="InterPro" id="IPR050226">
    <property type="entry name" value="NagZ_Beta-hexosaminidase"/>
</dbReference>
<organism evidence="5 6">
    <name type="scientific">Halomicrobium mukohataei</name>
    <dbReference type="NCBI Taxonomy" id="57705"/>
    <lineage>
        <taxon>Archaea</taxon>
        <taxon>Methanobacteriati</taxon>
        <taxon>Methanobacteriota</taxon>
        <taxon>Stenosarchaea group</taxon>
        <taxon>Halobacteria</taxon>
        <taxon>Halobacteriales</taxon>
        <taxon>Haloarculaceae</taxon>
        <taxon>Halomicrobium</taxon>
    </lineage>
</organism>
<dbReference type="PRINTS" id="PR00133">
    <property type="entry name" value="GLHYDRLASE3"/>
</dbReference>
<evidence type="ECO:0000256" key="2">
    <source>
        <dbReference type="ARBA" id="ARBA00022801"/>
    </source>
</evidence>
<dbReference type="InterPro" id="IPR036962">
    <property type="entry name" value="Glyco_hydro_3_N_sf"/>
</dbReference>
<evidence type="ECO:0000313" key="6">
    <source>
        <dbReference type="Proteomes" id="UP000608662"/>
    </source>
</evidence>
<dbReference type="GO" id="GO:0004563">
    <property type="term" value="F:beta-N-acetylhexosaminidase activity"/>
    <property type="evidence" value="ECO:0007669"/>
    <property type="project" value="UniProtKB-EC"/>
</dbReference>
<keyword evidence="2 5" id="KW-0378">Hydrolase</keyword>
<proteinExistence type="inferred from homology"/>
<dbReference type="OrthoDB" id="30657at2157"/>
<evidence type="ECO:0000313" key="5">
    <source>
        <dbReference type="EMBL" id="NLV11476.1"/>
    </source>
</evidence>
<dbReference type="Proteomes" id="UP000608662">
    <property type="component" value="Unassembled WGS sequence"/>
</dbReference>
<dbReference type="GO" id="GO:0005975">
    <property type="term" value="P:carbohydrate metabolic process"/>
    <property type="evidence" value="ECO:0007669"/>
    <property type="project" value="InterPro"/>
</dbReference>
<dbReference type="NCBIfam" id="NF003740">
    <property type="entry name" value="PRK05337.1"/>
    <property type="match status" value="1"/>
</dbReference>
<dbReference type="InterPro" id="IPR036881">
    <property type="entry name" value="Glyco_hydro_3_C_sf"/>
</dbReference>
<accession>A0A847UG60</accession>
<dbReference type="Pfam" id="PF00933">
    <property type="entry name" value="Glyco_hydro_3"/>
    <property type="match status" value="1"/>
</dbReference>
<feature type="domain" description="Glycoside hydrolase family 3 N-terminal" evidence="4">
    <location>
        <begin position="12"/>
        <end position="333"/>
    </location>
</feature>
<dbReference type="Gene3D" id="3.20.20.300">
    <property type="entry name" value="Glycoside hydrolase, family 3, N-terminal domain"/>
    <property type="match status" value="1"/>
</dbReference>
<dbReference type="SUPFAM" id="SSF51445">
    <property type="entry name" value="(Trans)glycosidases"/>
    <property type="match status" value="1"/>
</dbReference>
<dbReference type="EMBL" id="WOYG01000001">
    <property type="protein sequence ID" value="NLV11476.1"/>
    <property type="molecule type" value="Genomic_DNA"/>
</dbReference>
<dbReference type="PANTHER" id="PTHR30480">
    <property type="entry name" value="BETA-HEXOSAMINIDASE-RELATED"/>
    <property type="match status" value="1"/>
</dbReference>
<name>A0A847UG60_9EURY</name>
<dbReference type="EC" id="3.2.1.52" evidence="5"/>
<reference evidence="5" key="1">
    <citation type="submission" date="2019-12" db="EMBL/GenBank/DDBJ databases">
        <title>Whole-genome sequence of Halomicrobium mukohataei pws1.</title>
        <authorList>
            <person name="Verma D.K."/>
            <person name="Gopal K."/>
            <person name="Prasad E.S."/>
        </authorList>
    </citation>
    <scope>NUCLEOTIDE SEQUENCE</scope>
    <source>
        <strain evidence="5">Pws1</strain>
    </source>
</reference>
<evidence type="ECO:0000256" key="1">
    <source>
        <dbReference type="ARBA" id="ARBA00005336"/>
    </source>
</evidence>
<keyword evidence="3 5" id="KW-0326">Glycosidase</keyword>
<evidence type="ECO:0000256" key="3">
    <source>
        <dbReference type="ARBA" id="ARBA00023295"/>
    </source>
</evidence>
<dbReference type="GO" id="GO:0009254">
    <property type="term" value="P:peptidoglycan turnover"/>
    <property type="evidence" value="ECO:0007669"/>
    <property type="project" value="TreeGrafter"/>
</dbReference>
<dbReference type="InterPro" id="IPR001764">
    <property type="entry name" value="Glyco_hydro_3_N"/>
</dbReference>
<gene>
    <name evidence="5" type="primary">nagZ</name>
    <name evidence="5" type="ORF">GOC74_16225</name>
</gene>
<protein>
    <submittedName>
        <fullName evidence="5">Beta-N-acetylhexosaminidase</fullName>
        <ecNumber evidence="5">3.2.1.52</ecNumber>
    </submittedName>
</protein>
<dbReference type="RefSeq" id="WP_170095155.1">
    <property type="nucleotide sequence ID" value="NZ_WOYG01000001.1"/>
</dbReference>
<dbReference type="InterPro" id="IPR017853">
    <property type="entry name" value="GH"/>
</dbReference>